<dbReference type="EMBL" id="AP012337">
    <property type="protein sequence ID" value="BAL99061.1"/>
    <property type="molecule type" value="Genomic_DNA"/>
</dbReference>
<keyword evidence="3" id="KW-1185">Reference proteome</keyword>
<sequence length="62" mass="7413">MCRLNQLLFCIACIHLEPFVLLCLRRGKYIIYTSLHALSNHLALYFTFFLCFSPDARRLYIR</sequence>
<reference evidence="2 3" key="1">
    <citation type="submission" date="2012-02" db="EMBL/GenBank/DDBJ databases">
        <title>Complete genome sequence of Caldilinea aerophila DSM 14535 (= NBRC 102666).</title>
        <authorList>
            <person name="Oguchi A."/>
            <person name="Hosoyama A."/>
            <person name="Sekine M."/>
            <person name="Fukai R."/>
            <person name="Kato Y."/>
            <person name="Nakamura S."/>
            <person name="Hanada S."/>
            <person name="Yamazaki S."/>
            <person name="Fujita N."/>
        </authorList>
    </citation>
    <scope>NUCLEOTIDE SEQUENCE [LARGE SCALE GENOMIC DNA]</scope>
    <source>
        <strain evidence="3">DSM 14535 / JCM 11387 / NBRC 104270 / STL-6-O1</strain>
    </source>
</reference>
<dbReference type="Proteomes" id="UP000007880">
    <property type="component" value="Chromosome"/>
</dbReference>
<evidence type="ECO:0000256" key="1">
    <source>
        <dbReference type="SAM" id="Phobius"/>
    </source>
</evidence>
<feature type="transmembrane region" description="Helical" evidence="1">
    <location>
        <begin position="7"/>
        <end position="24"/>
    </location>
</feature>
<evidence type="ECO:0000313" key="2">
    <source>
        <dbReference type="EMBL" id="BAL99061.1"/>
    </source>
</evidence>
<keyword evidence="1" id="KW-1133">Transmembrane helix</keyword>
<dbReference type="KEGG" id="cap:CLDAP_10220"/>
<dbReference type="HOGENOM" id="CLU_2895483_0_0_0"/>
<keyword evidence="1" id="KW-0812">Transmembrane</keyword>
<name>I0I1C4_CALAS</name>
<keyword evidence="1" id="KW-0472">Membrane</keyword>
<organism evidence="2 3">
    <name type="scientific">Caldilinea aerophila (strain DSM 14535 / JCM 11387 / NBRC 104270 / STL-6-O1)</name>
    <dbReference type="NCBI Taxonomy" id="926550"/>
    <lineage>
        <taxon>Bacteria</taxon>
        <taxon>Bacillati</taxon>
        <taxon>Chloroflexota</taxon>
        <taxon>Caldilineae</taxon>
        <taxon>Caldilineales</taxon>
        <taxon>Caldilineaceae</taxon>
        <taxon>Caldilinea</taxon>
    </lineage>
</organism>
<proteinExistence type="predicted"/>
<accession>I0I1C4</accession>
<protein>
    <submittedName>
        <fullName evidence="2">Uncharacterized protein</fullName>
    </submittedName>
</protein>
<dbReference type="AlphaFoldDB" id="I0I1C4"/>
<gene>
    <name evidence="2" type="ordered locus">CLDAP_10220</name>
</gene>
<feature type="transmembrane region" description="Helical" evidence="1">
    <location>
        <begin position="30"/>
        <end position="52"/>
    </location>
</feature>
<evidence type="ECO:0000313" key="3">
    <source>
        <dbReference type="Proteomes" id="UP000007880"/>
    </source>
</evidence>